<keyword evidence="10" id="KW-1185">Reference proteome</keyword>
<feature type="domain" description="TonB-dependent receptor plug" evidence="8">
    <location>
        <begin position="242"/>
        <end position="356"/>
    </location>
</feature>
<name>A0ABV6HR77_9SPHI</name>
<dbReference type="NCBIfam" id="TIGR04057">
    <property type="entry name" value="SusC_RagA_signa"/>
    <property type="match status" value="1"/>
</dbReference>
<evidence type="ECO:0000256" key="6">
    <source>
        <dbReference type="ARBA" id="ARBA00023237"/>
    </source>
</evidence>
<evidence type="ECO:0000256" key="3">
    <source>
        <dbReference type="ARBA" id="ARBA00022452"/>
    </source>
</evidence>
<dbReference type="SUPFAM" id="SSF56935">
    <property type="entry name" value="Porins"/>
    <property type="match status" value="1"/>
</dbReference>
<dbReference type="InterPro" id="IPR037066">
    <property type="entry name" value="Plug_dom_sf"/>
</dbReference>
<dbReference type="Pfam" id="PF07715">
    <property type="entry name" value="Plug"/>
    <property type="match status" value="1"/>
</dbReference>
<dbReference type="Pfam" id="PF13715">
    <property type="entry name" value="CarbopepD_reg_2"/>
    <property type="match status" value="1"/>
</dbReference>
<reference evidence="9 10" key="1">
    <citation type="submission" date="2024-09" db="EMBL/GenBank/DDBJ databases">
        <authorList>
            <person name="Sun Q."/>
            <person name="Mori K."/>
        </authorList>
    </citation>
    <scope>NUCLEOTIDE SEQUENCE [LARGE SCALE GENOMIC DNA]</scope>
    <source>
        <strain evidence="9 10">CCM 7765</strain>
    </source>
</reference>
<dbReference type="Proteomes" id="UP001589774">
    <property type="component" value="Unassembled WGS sequence"/>
</dbReference>
<dbReference type="InterPro" id="IPR023996">
    <property type="entry name" value="TonB-dep_OMP_SusC/RagA"/>
</dbReference>
<evidence type="ECO:0000256" key="2">
    <source>
        <dbReference type="ARBA" id="ARBA00022448"/>
    </source>
</evidence>
<evidence type="ECO:0000256" key="7">
    <source>
        <dbReference type="PROSITE-ProRule" id="PRU01360"/>
    </source>
</evidence>
<dbReference type="Gene3D" id="2.60.40.1120">
    <property type="entry name" value="Carboxypeptidase-like, regulatory domain"/>
    <property type="match status" value="1"/>
</dbReference>
<accession>A0ABV6HR77</accession>
<protein>
    <submittedName>
        <fullName evidence="9">TonB-dependent receptor</fullName>
    </submittedName>
</protein>
<comment type="similarity">
    <text evidence="7">Belongs to the TonB-dependent receptor family.</text>
</comment>
<evidence type="ECO:0000313" key="9">
    <source>
        <dbReference type="EMBL" id="MFC0321393.1"/>
    </source>
</evidence>
<dbReference type="PROSITE" id="PS52016">
    <property type="entry name" value="TONB_DEPENDENT_REC_3"/>
    <property type="match status" value="1"/>
</dbReference>
<dbReference type="InterPro" id="IPR012910">
    <property type="entry name" value="Plug_dom"/>
</dbReference>
<keyword evidence="3 7" id="KW-1134">Transmembrane beta strand</keyword>
<dbReference type="InterPro" id="IPR008969">
    <property type="entry name" value="CarboxyPept-like_regulatory"/>
</dbReference>
<dbReference type="SUPFAM" id="SSF49464">
    <property type="entry name" value="Carboxypeptidase regulatory domain-like"/>
    <property type="match status" value="1"/>
</dbReference>
<dbReference type="InterPro" id="IPR039426">
    <property type="entry name" value="TonB-dep_rcpt-like"/>
</dbReference>
<sequence>MQINQFDKRLYLCSLCISAKDTLLKDRRWLEYLKNLFFMNMWLAVLTTACLQTTVAETILAQKVSLNQKNATVAQLLVNIEQQTGYTFFYRKNDIELMKPLNVSLQNVSVETALNYIFKDQPCSFQIKDKLIVLQKRLVNNEPEQLLQQQEHTVSGTVTDSSGMPIPSVSVLIKGSTKGTSTNTDGVYQIKVNPGQALVFRAIGFQEKEMQVGEEARIDVVLDASFEGLEEVVVVGYGSQQRRDVTGSVAPISMENVRGQAISSPDQALTGQVSGVNVSTSNGTPGGGPRIQVRGIGAIGAGSEPLYVIDGFPIPSSSGQQSNPMSALNPQDIASMTVLKDASATAIYGSRGANGVIIITTKRGSSGKPNIQLSASTGLQEVPQTGRPDLMNGQEFAQWRKEAIMDKIRFEEGREPTLEDVPEIYRNPELIGEGTNWFDEVTRVAPMTDLNLSVSGGTEKIKTYISAGYFNQEGVMLNTGFDRFSLRTNVDANLSDRFKVGLNVSPSLTYTRGGVRGQGRDEGFDIASPIPSVYNPDGSYNAYIQSPGTFGVPNPVMVLNETTNKASRIKLLMNTYAEYSILKNLRFKTTFNVDYEDGNSEYFRPSILGNQNAAPPSVPSGRYIQSKYLNWLNENTLNYDLSTDNGHSLTALVGFSVQSQKNQSADFTGNQFPDDDIETLNAAARITGGTDKSDWSLISYLARANYAYLDKYLVTATVRSDGSSRFGSNNRWGIFPSLALGWRISNENFLKDVPWLNELKVRASYGFTGNFNIGNYSYMSNIGTNDYVFNGTLASGRVMNTLGNPNLGWEKMRELNTGIDFVGFDNRLTFSVDYYHRNTQDLLLNVEIPESSGFSTVTENRGDVLNQGLELGINSVNIAKDHFSWSTNINVSFNRNKVLALGRSSDPIYSGTSSEGNPTNITKIGSPVGMLFGYVVEGIYQNEADLERYPSFPGAIPGNMRFKDVNGDGQITPVEDFDVIGNPYPDFTWGVTNTLKYKQFDFRVLVVGSVGAEMLRATNFYTGNIDGVFNVRKEIADRWRSPEQPGSGRVPTTNGTGRGRVMFRDTHSYSVEKTDYAWIRNITLGYTLPNGIGKNKFIQQVRLYGTVQNAFLFTGYSGNPEGTNYNRDDTGALVPGIDYSNYPVPRIFTLGANLSF</sequence>
<keyword evidence="6 7" id="KW-0998">Cell outer membrane</keyword>
<dbReference type="NCBIfam" id="TIGR04056">
    <property type="entry name" value="OMP_RagA_SusC"/>
    <property type="match status" value="1"/>
</dbReference>
<keyword evidence="2 7" id="KW-0813">Transport</keyword>
<organism evidence="9 10">
    <name type="scientific">Olivibacter oleidegradans</name>
    <dbReference type="NCBI Taxonomy" id="760123"/>
    <lineage>
        <taxon>Bacteria</taxon>
        <taxon>Pseudomonadati</taxon>
        <taxon>Bacteroidota</taxon>
        <taxon>Sphingobacteriia</taxon>
        <taxon>Sphingobacteriales</taxon>
        <taxon>Sphingobacteriaceae</taxon>
        <taxon>Olivibacter</taxon>
    </lineage>
</organism>
<dbReference type="EMBL" id="JBHLWO010000005">
    <property type="protein sequence ID" value="MFC0321393.1"/>
    <property type="molecule type" value="Genomic_DNA"/>
</dbReference>
<comment type="caution">
    <text evidence="9">The sequence shown here is derived from an EMBL/GenBank/DDBJ whole genome shotgun (WGS) entry which is preliminary data.</text>
</comment>
<keyword evidence="5 7" id="KW-0472">Membrane</keyword>
<dbReference type="InterPro" id="IPR036942">
    <property type="entry name" value="Beta-barrel_TonB_sf"/>
</dbReference>
<keyword evidence="9" id="KW-0675">Receptor</keyword>
<evidence type="ECO:0000259" key="8">
    <source>
        <dbReference type="Pfam" id="PF07715"/>
    </source>
</evidence>
<evidence type="ECO:0000256" key="5">
    <source>
        <dbReference type="ARBA" id="ARBA00023136"/>
    </source>
</evidence>
<proteinExistence type="inferred from homology"/>
<dbReference type="InterPro" id="IPR023997">
    <property type="entry name" value="TonB-dep_OMP_SusC/RagA_CS"/>
</dbReference>
<evidence type="ECO:0000256" key="4">
    <source>
        <dbReference type="ARBA" id="ARBA00022692"/>
    </source>
</evidence>
<evidence type="ECO:0000313" key="10">
    <source>
        <dbReference type="Proteomes" id="UP001589774"/>
    </source>
</evidence>
<gene>
    <name evidence="9" type="ORF">ACFFI0_23955</name>
</gene>
<evidence type="ECO:0000256" key="1">
    <source>
        <dbReference type="ARBA" id="ARBA00004571"/>
    </source>
</evidence>
<dbReference type="Gene3D" id="2.170.130.10">
    <property type="entry name" value="TonB-dependent receptor, plug domain"/>
    <property type="match status" value="1"/>
</dbReference>
<comment type="subcellular location">
    <subcellularLocation>
        <location evidence="1 7">Cell outer membrane</location>
        <topology evidence="1 7">Multi-pass membrane protein</topology>
    </subcellularLocation>
</comment>
<keyword evidence="4 7" id="KW-0812">Transmembrane</keyword>
<dbReference type="Gene3D" id="2.40.170.20">
    <property type="entry name" value="TonB-dependent receptor, beta-barrel domain"/>
    <property type="match status" value="1"/>
</dbReference>
<dbReference type="RefSeq" id="WP_130858164.1">
    <property type="nucleotide sequence ID" value="NZ_JBHLWO010000005.1"/>
</dbReference>